<dbReference type="EMBL" id="CAMXCT030000309">
    <property type="protein sequence ID" value="CAL4764273.1"/>
    <property type="molecule type" value="Genomic_DNA"/>
</dbReference>
<evidence type="ECO:0000256" key="2">
    <source>
        <dbReference type="SAM" id="MobiDB-lite"/>
    </source>
</evidence>
<sequence length="544" mass="60754">DYCEQKLQELQLSFTKTIDQVTERMQADLRFTEDRLAELVESEKNARSAQLLDLGRQVDHKNAEISDMVRSQVELRDQLATREDLRFTEDRLAELVESEKNARSAQLLDLGRQVDQKNAEISDMVRSQVELRDQLATRQDLRFTEDRLAELVESEKNARYAQLLDLGRQVDHKNAEIVEMVRSQVELRDQLATRQDLRSVVESAHSEDSRSPEGALSATLDTKLQVLDAALADLQRELQTCKEHSFNQSSEVEQMVIKALSNEVNKRFHGLESQMHKTNFDAASVFARLDSVEADTLKLSRESHDFASLRSDVEAVKRRLLVQTDRPSIAATGLTGLESSTRRRFPPELRENISNLVQKVGETVNQGLPGDEVTSDTASSFHSGAKSGSDLPEQLQQQLRDGTVSQEGYRQALVVMQQLKERNDSLREKNAELVEEMFVPDPRVSVPLPSWSADQMIPAEVRGGSAMLPVAPYQRHTTGAMRSSSPGSHTRVLDRAKMAAVPTAVPTAVPAVIGTPVLVSRVPAVPAVSGTVPRTGSPDRRQYF</sequence>
<feature type="region of interest" description="Disordered" evidence="2">
    <location>
        <begin position="364"/>
        <end position="395"/>
    </location>
</feature>
<comment type="caution">
    <text evidence="3">The sequence shown here is derived from an EMBL/GenBank/DDBJ whole genome shotgun (WGS) entry which is preliminary data.</text>
</comment>
<dbReference type="AlphaFoldDB" id="A0A9P1BS21"/>
<protein>
    <submittedName>
        <fullName evidence="3">Uncharacterized protein</fullName>
    </submittedName>
</protein>
<keyword evidence="5" id="KW-1185">Reference proteome</keyword>
<evidence type="ECO:0000313" key="3">
    <source>
        <dbReference type="EMBL" id="CAI3976961.1"/>
    </source>
</evidence>
<proteinExistence type="predicted"/>
<evidence type="ECO:0000313" key="5">
    <source>
        <dbReference type="Proteomes" id="UP001152797"/>
    </source>
</evidence>
<dbReference type="EMBL" id="CAMXCT010000309">
    <property type="protein sequence ID" value="CAI3976961.1"/>
    <property type="molecule type" value="Genomic_DNA"/>
</dbReference>
<feature type="non-terminal residue" evidence="3">
    <location>
        <position position="544"/>
    </location>
</feature>
<evidence type="ECO:0000256" key="1">
    <source>
        <dbReference type="SAM" id="Coils"/>
    </source>
</evidence>
<reference evidence="4" key="2">
    <citation type="submission" date="2024-04" db="EMBL/GenBank/DDBJ databases">
        <authorList>
            <person name="Chen Y."/>
            <person name="Shah S."/>
            <person name="Dougan E. K."/>
            <person name="Thang M."/>
            <person name="Chan C."/>
        </authorList>
    </citation>
    <scope>NUCLEOTIDE SEQUENCE [LARGE SCALE GENOMIC DNA]</scope>
</reference>
<evidence type="ECO:0000313" key="4">
    <source>
        <dbReference type="EMBL" id="CAL1130336.1"/>
    </source>
</evidence>
<feature type="coiled-coil region" evidence="1">
    <location>
        <begin position="217"/>
        <end position="244"/>
    </location>
</feature>
<gene>
    <name evidence="3" type="ORF">C1SCF055_LOCUS5141</name>
</gene>
<organism evidence="3">
    <name type="scientific">Cladocopium goreaui</name>
    <dbReference type="NCBI Taxonomy" id="2562237"/>
    <lineage>
        <taxon>Eukaryota</taxon>
        <taxon>Sar</taxon>
        <taxon>Alveolata</taxon>
        <taxon>Dinophyceae</taxon>
        <taxon>Suessiales</taxon>
        <taxon>Symbiodiniaceae</taxon>
        <taxon>Cladocopium</taxon>
    </lineage>
</organism>
<dbReference type="Proteomes" id="UP001152797">
    <property type="component" value="Unassembled WGS sequence"/>
</dbReference>
<feature type="coiled-coil region" evidence="1">
    <location>
        <begin position="409"/>
        <end position="436"/>
    </location>
</feature>
<name>A0A9P1BS21_9DINO</name>
<keyword evidence="1" id="KW-0175">Coiled coil</keyword>
<dbReference type="EMBL" id="CAMXCT020000309">
    <property type="protein sequence ID" value="CAL1130336.1"/>
    <property type="molecule type" value="Genomic_DNA"/>
</dbReference>
<reference evidence="3" key="1">
    <citation type="submission" date="2022-10" db="EMBL/GenBank/DDBJ databases">
        <authorList>
            <person name="Chen Y."/>
            <person name="Dougan E. K."/>
            <person name="Chan C."/>
            <person name="Rhodes N."/>
            <person name="Thang M."/>
        </authorList>
    </citation>
    <scope>NUCLEOTIDE SEQUENCE</scope>
</reference>
<accession>A0A9P1BS21</accession>